<comment type="pathway">
    <text evidence="2">tRNA modification; wybutosine-tRNA(Phe) biosynthesis.</text>
</comment>
<dbReference type="Pfam" id="PF13418">
    <property type="entry name" value="Beta-prop_TYW4"/>
    <property type="match status" value="1"/>
</dbReference>
<dbReference type="Gene3D" id="3.40.50.150">
    <property type="entry name" value="Vaccinia Virus protein VP39"/>
    <property type="match status" value="1"/>
</dbReference>
<evidence type="ECO:0000256" key="11">
    <source>
        <dbReference type="ARBA" id="ARBA00029750"/>
    </source>
</evidence>
<keyword evidence="7" id="KW-0489">Methyltransferase</keyword>
<evidence type="ECO:0000256" key="4">
    <source>
        <dbReference type="ARBA" id="ARBA00012155"/>
    </source>
</evidence>
<dbReference type="Pfam" id="PF04072">
    <property type="entry name" value="LCM"/>
    <property type="match status" value="1"/>
</dbReference>
<sequence length="669" mass="69747">ARPRSRGRRGAGSNPRPPTPKASLHAHGYVRDPYAALLGPGRARRAPLVHRGYYVRARAVEACVRHFLERARAAAAAAPASAASAAAAPQIVSLGAGSDSLYFRLRASGGLGGAAVWEVDLPAVARRKAAAVRARAELAELLGPEEAAPGPPALCLAGPAYRLLAGDLRDPAGLQRALEAAGLRPEAPTLLLAEAVLAYLEPAAAAALLAWAARRFPAALFAAYEQLRPADPFGRVMGAHFRRRGAALLGPAACPDLGALRRRFEAAGWAACGGADMNEFFRRRVGGAERRRLGALEPFDEFEEWHLQCAHYGVLVAASGPALGPPPFPAGPGPAGPAARGPAVRARPAGGPGPRRFGHASARLGPDLVVSAGGFGERAGRGHGRLGRPPGGPAPPAPPARLFHTLSPLPGARLLALGGRRSPLAPEPDPLCWALGPGDPPAAEARPAPPGGRLRRWRHTATEVAWRGARLLFVYGGRSDAEPVLGDWAFLRLDGLERAEVAVEGPAPAPRHSHGACPWRGGALVAGGLGADEEPLGCVHFLRPAPSGFRWERLDVRPPLWPRYSHTAHVLDGRLLLLAGGVWIPPSFSPAQTPGVAAVDLATGRSSEHPIDAAAVPWPLMLHNHTGVLLPEERRLLLLGGGGTCFSFGTHLNPQPVALELADLGAGPC</sequence>
<dbReference type="InterPro" id="IPR029063">
    <property type="entry name" value="SAM-dependent_MTases_sf"/>
</dbReference>
<dbReference type="FunCoup" id="A0A6I8P5V7">
    <property type="interactions" value="704"/>
</dbReference>
<dbReference type="GeneTree" id="ENSGT00940000162599"/>
<dbReference type="OMA" id="FCILEQF"/>
<evidence type="ECO:0000256" key="3">
    <source>
        <dbReference type="ARBA" id="ARBA00010703"/>
    </source>
</evidence>
<evidence type="ECO:0000256" key="5">
    <source>
        <dbReference type="ARBA" id="ARBA00012779"/>
    </source>
</evidence>
<dbReference type="PANTHER" id="PTHR46529">
    <property type="entry name" value="TRNA WYBUTOSINE-SYNTHESIZING PROTEIN 4"/>
    <property type="match status" value="1"/>
</dbReference>
<comment type="similarity">
    <text evidence="3">Belongs to the methyltransferase superfamily. LCMT family.</text>
</comment>
<evidence type="ECO:0000256" key="7">
    <source>
        <dbReference type="ARBA" id="ARBA00022603"/>
    </source>
</evidence>
<dbReference type="Ensembl" id="ENSOANT00000065280.1">
    <property type="protein sequence ID" value="ENSOANP00000047776.1"/>
    <property type="gene ID" value="ENSOANG00000045864.1"/>
</dbReference>
<keyword evidence="16" id="KW-1185">Reference proteome</keyword>
<dbReference type="GO" id="GO:0030488">
    <property type="term" value="P:tRNA methylation"/>
    <property type="evidence" value="ECO:0000318"/>
    <property type="project" value="GO_Central"/>
</dbReference>
<comment type="catalytic activity">
    <reaction evidence="1">
        <text>7-[(3S)-3-amino-3-carboxypropyl]wyosine(37) in tRNA(Phe) + S-adenosyl-L-methionine = 7-[(3S)-(3-amino-3-methoxycarbonyl)propyl]wyosine(37) in tRNA(Phe) + S-adenosyl-L-homocysteine</text>
        <dbReference type="Rhea" id="RHEA:36903"/>
        <dbReference type="Rhea" id="RHEA-COMP:10379"/>
        <dbReference type="Rhea" id="RHEA-COMP:11844"/>
        <dbReference type="ChEBI" id="CHEBI:57856"/>
        <dbReference type="ChEBI" id="CHEBI:59789"/>
        <dbReference type="ChEBI" id="CHEBI:73543"/>
        <dbReference type="ChEBI" id="CHEBI:74275"/>
        <dbReference type="EC" id="2.1.1.290"/>
    </reaction>
</comment>
<evidence type="ECO:0000256" key="13">
    <source>
        <dbReference type="ARBA" id="ARBA00049250"/>
    </source>
</evidence>
<evidence type="ECO:0000256" key="1">
    <source>
        <dbReference type="ARBA" id="ARBA00001806"/>
    </source>
</evidence>
<organism evidence="15 16">
    <name type="scientific">Ornithorhynchus anatinus</name>
    <name type="common">Duckbill platypus</name>
    <dbReference type="NCBI Taxonomy" id="9258"/>
    <lineage>
        <taxon>Eukaryota</taxon>
        <taxon>Metazoa</taxon>
        <taxon>Chordata</taxon>
        <taxon>Craniata</taxon>
        <taxon>Vertebrata</taxon>
        <taxon>Euteleostomi</taxon>
        <taxon>Mammalia</taxon>
        <taxon>Monotremata</taxon>
        <taxon>Ornithorhynchidae</taxon>
        <taxon>Ornithorhynchus</taxon>
    </lineage>
</organism>
<evidence type="ECO:0000256" key="8">
    <source>
        <dbReference type="ARBA" id="ARBA00022679"/>
    </source>
</evidence>
<dbReference type="SUPFAM" id="SSF53335">
    <property type="entry name" value="S-adenosyl-L-methionine-dependent methyltransferases"/>
    <property type="match status" value="1"/>
</dbReference>
<reference evidence="15" key="2">
    <citation type="submission" date="2025-09" db="UniProtKB">
        <authorList>
            <consortium name="Ensembl"/>
        </authorList>
    </citation>
    <scope>IDENTIFICATION</scope>
    <source>
        <strain evidence="15">Glennie</strain>
    </source>
</reference>
<dbReference type="InParanoid" id="A0A6I8P5V7"/>
<evidence type="ECO:0000256" key="9">
    <source>
        <dbReference type="ARBA" id="ARBA00022691"/>
    </source>
</evidence>
<comment type="catalytic activity">
    <reaction evidence="13">
        <text>7-[(3S)-(3-amino-3-methoxycarbonyl)propyl]wyosine(37) in tRNA(Phe) + S-adenosyl-L-methionine + CO2 = wybutosine(37) in tRNA(Phe) + S-adenosyl-L-homocysteine + 2 H(+)</text>
        <dbReference type="Rhea" id="RHEA:37119"/>
        <dbReference type="Rhea" id="RHEA-COMP:11844"/>
        <dbReference type="Rhea" id="RHEA-COMP:11847"/>
        <dbReference type="ChEBI" id="CHEBI:15378"/>
        <dbReference type="ChEBI" id="CHEBI:16526"/>
        <dbReference type="ChEBI" id="CHEBI:57856"/>
        <dbReference type="ChEBI" id="CHEBI:59789"/>
        <dbReference type="ChEBI" id="CHEBI:73544"/>
        <dbReference type="ChEBI" id="CHEBI:74275"/>
        <dbReference type="EC" id="2.3.1.231"/>
    </reaction>
</comment>
<evidence type="ECO:0000313" key="15">
    <source>
        <dbReference type="Ensembl" id="ENSOANP00000047776.1"/>
    </source>
</evidence>
<feature type="region of interest" description="Disordered" evidence="14">
    <location>
        <begin position="1"/>
        <end position="25"/>
    </location>
</feature>
<evidence type="ECO:0000313" key="16">
    <source>
        <dbReference type="Proteomes" id="UP000002279"/>
    </source>
</evidence>
<evidence type="ECO:0000256" key="14">
    <source>
        <dbReference type="SAM" id="MobiDB-lite"/>
    </source>
</evidence>
<dbReference type="GO" id="GO:0008175">
    <property type="term" value="F:tRNA methyltransferase activity"/>
    <property type="evidence" value="ECO:0000318"/>
    <property type="project" value="GO_Central"/>
</dbReference>
<dbReference type="AlphaFoldDB" id="A0A6I8P5V7"/>
<dbReference type="Bgee" id="ENSOANG00000045864">
    <property type="expression patterns" value="Expressed in adult mammalian kidney and 7 other cell types or tissues"/>
</dbReference>
<feature type="region of interest" description="Disordered" evidence="14">
    <location>
        <begin position="327"/>
        <end position="354"/>
    </location>
</feature>
<dbReference type="PANTHER" id="PTHR46529:SF1">
    <property type="entry name" value="TRNA WYBUTOSINE-SYNTHESIZING PROTEIN 4"/>
    <property type="match status" value="1"/>
</dbReference>
<dbReference type="InterPro" id="IPR007213">
    <property type="entry name" value="Ppm1/Ppm2/Tcmp"/>
</dbReference>
<dbReference type="UniPathway" id="UPA00375"/>
<keyword evidence="10" id="KW-0819">tRNA processing</keyword>
<feature type="compositionally biased region" description="Low complexity" evidence="14">
    <location>
        <begin position="336"/>
        <end position="349"/>
    </location>
</feature>
<dbReference type="SUPFAM" id="SSF50965">
    <property type="entry name" value="Galactose oxidase, central domain"/>
    <property type="match status" value="1"/>
</dbReference>
<keyword evidence="9" id="KW-0949">S-adenosyl-L-methionine</keyword>
<reference evidence="15" key="1">
    <citation type="submission" date="2025-08" db="UniProtKB">
        <authorList>
            <consortium name="Ensembl"/>
        </authorList>
    </citation>
    <scope>IDENTIFICATION</scope>
    <source>
        <strain evidence="15">Glennie</strain>
    </source>
</reference>
<dbReference type="EC" id="2.3.1.231" evidence="4"/>
<keyword evidence="8" id="KW-0808">Transferase</keyword>
<dbReference type="InterPro" id="IPR015915">
    <property type="entry name" value="Kelch-typ_b-propeller"/>
</dbReference>
<dbReference type="GO" id="GO:0031591">
    <property type="term" value="P:wybutosine biosynthetic process"/>
    <property type="evidence" value="ECO:0000318"/>
    <property type="project" value="GO_Central"/>
</dbReference>
<evidence type="ECO:0000256" key="2">
    <source>
        <dbReference type="ARBA" id="ARBA00004797"/>
    </source>
</evidence>
<protein>
    <recommendedName>
        <fullName evidence="6">tRNA wybutosine-synthesizing protein 4</fullName>
        <ecNumber evidence="5">2.1.1.290</ecNumber>
        <ecNumber evidence="4">2.3.1.231</ecNumber>
    </recommendedName>
    <alternativeName>
        <fullName evidence="12">tRNA(Phe) (7-(3-amino-3-(methoxycarbonyl)propyl)wyosine(37)-N)-methoxycarbonyltransferase</fullName>
    </alternativeName>
    <alternativeName>
        <fullName evidence="11">tRNA(Phe) (7-(3-amino-3-carboxypropyl)wyosine(37)-O)-methyltransferase</fullName>
    </alternativeName>
</protein>
<accession>A0A6I8P5V7</accession>
<dbReference type="Proteomes" id="UP000002279">
    <property type="component" value="Unplaced"/>
</dbReference>
<dbReference type="InterPro" id="IPR011043">
    <property type="entry name" value="Gal_Oxase/kelch_b-propeller"/>
</dbReference>
<evidence type="ECO:0000256" key="10">
    <source>
        <dbReference type="ARBA" id="ARBA00022694"/>
    </source>
</evidence>
<evidence type="ECO:0000256" key="6">
    <source>
        <dbReference type="ARBA" id="ARBA00018045"/>
    </source>
</evidence>
<evidence type="ECO:0000256" key="12">
    <source>
        <dbReference type="ARBA" id="ARBA00030847"/>
    </source>
</evidence>
<dbReference type="EC" id="2.1.1.290" evidence="5"/>
<gene>
    <name evidence="15" type="primary">LCMT2</name>
</gene>
<name>A0A6I8P5V7_ORNAN</name>
<proteinExistence type="inferred from homology"/>
<dbReference type="Gene3D" id="2.120.10.80">
    <property type="entry name" value="Kelch-type beta propeller"/>
    <property type="match status" value="1"/>
</dbReference>